<dbReference type="SUPFAM" id="SSF88946">
    <property type="entry name" value="Sigma2 domain of RNA polymerase sigma factors"/>
    <property type="match status" value="1"/>
</dbReference>
<accession>A0A4Q5IW79</accession>
<sequence length="187" mass="20697">MSGPDAGDRADARAWDADDAVEQLYAAHYRQLVRLSVLLVRDPETAEEVVQDAFVAMHGRWRSLREPDKALAYLRQAVVNRSRSVLRRRVVAARHVPEPVPPRPGADEDTVVAERRTHVLEALRALPQRQREVVALRYYLDLSEAQIADALGISNGAVKSHASRAAAALRTSLGPLLDSTHETEDPS</sequence>
<keyword evidence="5" id="KW-0804">Transcription</keyword>
<keyword evidence="9" id="KW-1185">Reference proteome</keyword>
<dbReference type="InterPro" id="IPR013325">
    <property type="entry name" value="RNA_pol_sigma_r2"/>
</dbReference>
<evidence type="ECO:0000313" key="9">
    <source>
        <dbReference type="Proteomes" id="UP000291189"/>
    </source>
</evidence>
<dbReference type="Gene3D" id="1.10.10.10">
    <property type="entry name" value="Winged helix-like DNA-binding domain superfamily/Winged helix DNA-binding domain"/>
    <property type="match status" value="1"/>
</dbReference>
<dbReference type="InterPro" id="IPR013324">
    <property type="entry name" value="RNA_pol_sigma_r3/r4-like"/>
</dbReference>
<keyword evidence="2" id="KW-0805">Transcription regulation</keyword>
<dbReference type="CDD" id="cd06171">
    <property type="entry name" value="Sigma70_r4"/>
    <property type="match status" value="1"/>
</dbReference>
<keyword evidence="3" id="KW-0731">Sigma factor</keyword>
<dbReference type="InterPro" id="IPR014284">
    <property type="entry name" value="RNA_pol_sigma-70_dom"/>
</dbReference>
<reference evidence="8 9" key="1">
    <citation type="submission" date="2019-01" db="EMBL/GenBank/DDBJ databases">
        <title>Nocardioides guangzhouensis sp. nov., an actinobacterium isolated from soil.</title>
        <authorList>
            <person name="Fu Y."/>
            <person name="Cai Y."/>
            <person name="Lin Z."/>
            <person name="Chen P."/>
        </authorList>
    </citation>
    <scope>NUCLEOTIDE SEQUENCE [LARGE SCALE GENOMIC DNA]</scope>
    <source>
        <strain evidence="8 9">NBRC 105384</strain>
    </source>
</reference>
<dbReference type="InterPro" id="IPR039425">
    <property type="entry name" value="RNA_pol_sigma-70-like"/>
</dbReference>
<evidence type="ECO:0000259" key="6">
    <source>
        <dbReference type="Pfam" id="PF04542"/>
    </source>
</evidence>
<gene>
    <name evidence="8" type="ORF">ETU37_20120</name>
</gene>
<dbReference type="Pfam" id="PF04542">
    <property type="entry name" value="Sigma70_r2"/>
    <property type="match status" value="1"/>
</dbReference>
<dbReference type="InterPro" id="IPR013249">
    <property type="entry name" value="RNA_pol_sigma70_r4_t2"/>
</dbReference>
<dbReference type="RefSeq" id="WP_129989143.1">
    <property type="nucleotide sequence ID" value="NZ_SDPU01000035.1"/>
</dbReference>
<dbReference type="PANTHER" id="PTHR43133">
    <property type="entry name" value="RNA POLYMERASE ECF-TYPE SIGMA FACTO"/>
    <property type="match status" value="1"/>
</dbReference>
<dbReference type="Pfam" id="PF08281">
    <property type="entry name" value="Sigma70_r4_2"/>
    <property type="match status" value="1"/>
</dbReference>
<organism evidence="8 9">
    <name type="scientific">Nocardioides iriomotensis</name>
    <dbReference type="NCBI Taxonomy" id="715784"/>
    <lineage>
        <taxon>Bacteria</taxon>
        <taxon>Bacillati</taxon>
        <taxon>Actinomycetota</taxon>
        <taxon>Actinomycetes</taxon>
        <taxon>Propionibacteriales</taxon>
        <taxon>Nocardioidaceae</taxon>
        <taxon>Nocardioides</taxon>
    </lineage>
</organism>
<protein>
    <submittedName>
        <fullName evidence="8">SigE family RNA polymerase sigma factor</fullName>
    </submittedName>
</protein>
<dbReference type="EMBL" id="SDPU01000035">
    <property type="protein sequence ID" value="RYU09378.1"/>
    <property type="molecule type" value="Genomic_DNA"/>
</dbReference>
<evidence type="ECO:0000256" key="3">
    <source>
        <dbReference type="ARBA" id="ARBA00023082"/>
    </source>
</evidence>
<dbReference type="OrthoDB" id="2046835at2"/>
<proteinExistence type="inferred from homology"/>
<dbReference type="InterPro" id="IPR007627">
    <property type="entry name" value="RNA_pol_sigma70_r2"/>
</dbReference>
<evidence type="ECO:0000259" key="7">
    <source>
        <dbReference type="Pfam" id="PF08281"/>
    </source>
</evidence>
<keyword evidence="4" id="KW-0238">DNA-binding</keyword>
<dbReference type="InterPro" id="IPR014325">
    <property type="entry name" value="RNA_pol_sigma-E_actinobac"/>
</dbReference>
<dbReference type="Gene3D" id="1.10.1740.10">
    <property type="match status" value="1"/>
</dbReference>
<dbReference type="InterPro" id="IPR036388">
    <property type="entry name" value="WH-like_DNA-bd_sf"/>
</dbReference>
<dbReference type="Proteomes" id="UP000291189">
    <property type="component" value="Unassembled WGS sequence"/>
</dbReference>
<name>A0A4Q5IW79_9ACTN</name>
<dbReference type="GO" id="GO:0016987">
    <property type="term" value="F:sigma factor activity"/>
    <property type="evidence" value="ECO:0007669"/>
    <property type="project" value="UniProtKB-KW"/>
</dbReference>
<evidence type="ECO:0000256" key="1">
    <source>
        <dbReference type="ARBA" id="ARBA00010641"/>
    </source>
</evidence>
<evidence type="ECO:0000313" key="8">
    <source>
        <dbReference type="EMBL" id="RYU09378.1"/>
    </source>
</evidence>
<feature type="domain" description="RNA polymerase sigma factor 70 region 4 type 2" evidence="7">
    <location>
        <begin position="119"/>
        <end position="169"/>
    </location>
</feature>
<comment type="similarity">
    <text evidence="1">Belongs to the sigma-70 factor family. ECF subfamily.</text>
</comment>
<dbReference type="NCBIfam" id="TIGR02937">
    <property type="entry name" value="sigma70-ECF"/>
    <property type="match status" value="1"/>
</dbReference>
<dbReference type="AlphaFoldDB" id="A0A4Q5IW79"/>
<dbReference type="GO" id="GO:0003677">
    <property type="term" value="F:DNA binding"/>
    <property type="evidence" value="ECO:0007669"/>
    <property type="project" value="UniProtKB-KW"/>
</dbReference>
<dbReference type="GO" id="GO:0006352">
    <property type="term" value="P:DNA-templated transcription initiation"/>
    <property type="evidence" value="ECO:0007669"/>
    <property type="project" value="InterPro"/>
</dbReference>
<comment type="caution">
    <text evidence="8">The sequence shown here is derived from an EMBL/GenBank/DDBJ whole genome shotgun (WGS) entry which is preliminary data.</text>
</comment>
<dbReference type="SUPFAM" id="SSF88659">
    <property type="entry name" value="Sigma3 and sigma4 domains of RNA polymerase sigma factors"/>
    <property type="match status" value="1"/>
</dbReference>
<feature type="domain" description="RNA polymerase sigma-70 region 2" evidence="6">
    <location>
        <begin position="24"/>
        <end position="89"/>
    </location>
</feature>
<evidence type="ECO:0000256" key="4">
    <source>
        <dbReference type="ARBA" id="ARBA00023125"/>
    </source>
</evidence>
<evidence type="ECO:0000256" key="5">
    <source>
        <dbReference type="ARBA" id="ARBA00023163"/>
    </source>
</evidence>
<dbReference type="PANTHER" id="PTHR43133:SF50">
    <property type="entry name" value="ECF RNA POLYMERASE SIGMA FACTOR SIGM"/>
    <property type="match status" value="1"/>
</dbReference>
<dbReference type="NCBIfam" id="TIGR02983">
    <property type="entry name" value="SigE-fam_strep"/>
    <property type="match status" value="1"/>
</dbReference>
<evidence type="ECO:0000256" key="2">
    <source>
        <dbReference type="ARBA" id="ARBA00023015"/>
    </source>
</evidence>